<protein>
    <recommendedName>
        <fullName evidence="4">Secreted protein</fullName>
    </recommendedName>
</protein>
<keyword evidence="1" id="KW-0732">Signal</keyword>
<reference evidence="2" key="1">
    <citation type="submission" date="2022-04" db="EMBL/GenBank/DDBJ databases">
        <title>Human microbiome associated bacterial genomes.</title>
        <authorList>
            <person name="Sandstrom S."/>
            <person name="Salamzade R."/>
            <person name="Kalan L.R."/>
        </authorList>
    </citation>
    <scope>NUCLEOTIDE SEQUENCE</scope>
    <source>
        <strain evidence="2">P3-SID1762</strain>
    </source>
</reference>
<dbReference type="EMBL" id="JALXTC010000021">
    <property type="protein sequence ID" value="MCT2117375.1"/>
    <property type="molecule type" value="Genomic_DNA"/>
</dbReference>
<comment type="caution">
    <text evidence="2">The sequence shown here is derived from an EMBL/GenBank/DDBJ whole genome shotgun (WGS) entry which is preliminary data.</text>
</comment>
<evidence type="ECO:0000313" key="2">
    <source>
        <dbReference type="EMBL" id="MCT2117375.1"/>
    </source>
</evidence>
<organism evidence="2 3">
    <name type="scientific">Dietzia cinnamea</name>
    <dbReference type="NCBI Taxonomy" id="321318"/>
    <lineage>
        <taxon>Bacteria</taxon>
        <taxon>Bacillati</taxon>
        <taxon>Actinomycetota</taxon>
        <taxon>Actinomycetes</taxon>
        <taxon>Mycobacteriales</taxon>
        <taxon>Dietziaceae</taxon>
        <taxon>Dietzia</taxon>
    </lineage>
</organism>
<evidence type="ECO:0000256" key="1">
    <source>
        <dbReference type="SAM" id="SignalP"/>
    </source>
</evidence>
<name>A0AAW5Q8K6_9ACTN</name>
<feature type="chain" id="PRO_5043700469" description="Secreted protein" evidence="1">
    <location>
        <begin position="27"/>
        <end position="175"/>
    </location>
</feature>
<gene>
    <name evidence="2" type="ORF">M3D93_06360</name>
</gene>
<accession>A0AAW5Q8K6</accession>
<feature type="signal peptide" evidence="1">
    <location>
        <begin position="1"/>
        <end position="26"/>
    </location>
</feature>
<dbReference type="Proteomes" id="UP001206890">
    <property type="component" value="Unassembled WGS sequence"/>
</dbReference>
<dbReference type="AlphaFoldDB" id="A0AAW5Q8K6"/>
<evidence type="ECO:0008006" key="4">
    <source>
        <dbReference type="Google" id="ProtNLM"/>
    </source>
</evidence>
<sequence>MTRSRLVAATALAAGLTVAAAPVASAATSTHAVQGTTVSATFTVEQGQLFDTCAALLAPSGKTPEIAGRLTSGDLSDVVGSADRDPSVIALRAGALPVAAPTALGPATVRATDVPPNVYSLVTVCLSDRQPEITPFIMVGDPIAAVGGSLATLGEGDPVAAGSSLLEKAIAGGLF</sequence>
<dbReference type="RefSeq" id="WP_070722181.1">
    <property type="nucleotide sequence ID" value="NZ_JALXRO010000020.1"/>
</dbReference>
<proteinExistence type="predicted"/>
<evidence type="ECO:0000313" key="3">
    <source>
        <dbReference type="Proteomes" id="UP001206890"/>
    </source>
</evidence>